<sequence length="72" mass="8315">MIELTYTQAALIALAWAFFLSGKFTGSRRMQSGFAMRLVNTVTKTIVIFFYCYFPFLALAAWGWFSEFMGYL</sequence>
<dbReference type="RefSeq" id="WP_217666858.1">
    <property type="nucleotide sequence ID" value="NZ_JAHRID010000001.1"/>
</dbReference>
<comment type="caution">
    <text evidence="2">The sequence shown here is derived from an EMBL/GenBank/DDBJ whole genome shotgun (WGS) entry which is preliminary data.</text>
</comment>
<keyword evidence="1" id="KW-0472">Membrane</keyword>
<keyword evidence="3" id="KW-1185">Reference proteome</keyword>
<evidence type="ECO:0000256" key="1">
    <source>
        <dbReference type="SAM" id="Phobius"/>
    </source>
</evidence>
<reference evidence="2 3" key="1">
    <citation type="submission" date="2021-06" db="EMBL/GenBank/DDBJ databases">
        <title>Rheinheimera indica sp. nov., isolated from deep-sea sediment.</title>
        <authorList>
            <person name="Wang Z."/>
            <person name="Zhang X.-Y."/>
        </authorList>
    </citation>
    <scope>NUCLEOTIDE SEQUENCE [LARGE SCALE GENOMIC DNA]</scope>
    <source>
        <strain evidence="2 3">SM2107</strain>
    </source>
</reference>
<organism evidence="2 3">
    <name type="scientific">Arsukibacterium indicum</name>
    <dbReference type="NCBI Taxonomy" id="2848612"/>
    <lineage>
        <taxon>Bacteria</taxon>
        <taxon>Pseudomonadati</taxon>
        <taxon>Pseudomonadota</taxon>
        <taxon>Gammaproteobacteria</taxon>
        <taxon>Chromatiales</taxon>
        <taxon>Chromatiaceae</taxon>
        <taxon>Arsukibacterium</taxon>
    </lineage>
</organism>
<gene>
    <name evidence="2" type="ORF">KQY15_02385</name>
</gene>
<protein>
    <submittedName>
        <fullName evidence="2">Uncharacterized protein</fullName>
    </submittedName>
</protein>
<keyword evidence="1" id="KW-0812">Transmembrane</keyword>
<feature type="transmembrane region" description="Helical" evidence="1">
    <location>
        <begin position="6"/>
        <end position="25"/>
    </location>
</feature>
<dbReference type="EMBL" id="JAHRID010000001">
    <property type="protein sequence ID" value="MBV2127946.1"/>
    <property type="molecule type" value="Genomic_DNA"/>
</dbReference>
<evidence type="ECO:0000313" key="3">
    <source>
        <dbReference type="Proteomes" id="UP000704611"/>
    </source>
</evidence>
<proteinExistence type="predicted"/>
<keyword evidence="1" id="KW-1133">Transmembrane helix</keyword>
<feature type="transmembrane region" description="Helical" evidence="1">
    <location>
        <begin position="46"/>
        <end position="65"/>
    </location>
</feature>
<evidence type="ECO:0000313" key="2">
    <source>
        <dbReference type="EMBL" id="MBV2127946.1"/>
    </source>
</evidence>
<dbReference type="Proteomes" id="UP000704611">
    <property type="component" value="Unassembled WGS sequence"/>
</dbReference>
<accession>A0ABS6MHZ8</accession>
<name>A0ABS6MHZ8_9GAMM</name>